<evidence type="ECO:0000313" key="5">
    <source>
        <dbReference type="Proteomes" id="UP001560293"/>
    </source>
</evidence>
<evidence type="ECO:0000256" key="1">
    <source>
        <dbReference type="SAM" id="MobiDB-lite"/>
    </source>
</evidence>
<protein>
    <submittedName>
        <fullName evidence="2">DUF6508 domain-containing protein</fullName>
    </submittedName>
</protein>
<dbReference type="EMBL" id="JALXTC010000006">
    <property type="protein sequence ID" value="MCT2116605.1"/>
    <property type="molecule type" value="Genomic_DNA"/>
</dbReference>
<feature type="compositionally biased region" description="Basic and acidic residues" evidence="1">
    <location>
        <begin position="9"/>
        <end position="28"/>
    </location>
</feature>
<evidence type="ECO:0000313" key="2">
    <source>
        <dbReference type="EMBL" id="MCT2116605.1"/>
    </source>
</evidence>
<sequence length="155" mass="16978">MGEGEMGEGDSRYPVGEEGRGQREERREALRRLRPAVERLRGLSEAGRPGGAWAAHRSLLRYPGVEDDARAVMAAFDGGVLTRHGHLEQLARRGLSHGGLTDLAGLAEAADEELTRALITWVARSERFEGGGMAEALREGTLVVLLDRLFELYDL</sequence>
<comment type="caution">
    <text evidence="2">The sequence shown here is derived from an EMBL/GenBank/DDBJ whole genome shotgun (WGS) entry which is preliminary data.</text>
</comment>
<dbReference type="AlphaFoldDB" id="A0AAW5Q4T6"/>
<name>A0AAW5Q4T6_9ACTN</name>
<dbReference type="InterPro" id="IPR045425">
    <property type="entry name" value="DUF6508"/>
</dbReference>
<reference evidence="5" key="2">
    <citation type="submission" date="2024-07" db="EMBL/GenBank/DDBJ databases">
        <title>Pseudomonas strain that inhibits Aeromonas fish pathogens.</title>
        <authorList>
            <person name="Wildschutte H."/>
        </authorList>
    </citation>
    <scope>NUCLEOTIDE SEQUENCE [LARGE SCALE GENOMIC DNA]</scope>
    <source>
        <strain evidence="5">n60</strain>
    </source>
</reference>
<gene>
    <name evidence="3" type="ORF">AB6N35_00745</name>
    <name evidence="2" type="ORF">M3D93_02360</name>
</gene>
<proteinExistence type="predicted"/>
<dbReference type="EMBL" id="JBFTEZ010000002">
    <property type="protein sequence ID" value="MEX6462886.1"/>
    <property type="molecule type" value="Genomic_DNA"/>
</dbReference>
<accession>A0AAW5Q4T6</accession>
<dbReference type="RefSeq" id="WP_129591148.1">
    <property type="nucleotide sequence ID" value="NZ_JALXMA010000139.1"/>
</dbReference>
<dbReference type="Proteomes" id="UP001206890">
    <property type="component" value="Unassembled WGS sequence"/>
</dbReference>
<keyword evidence="5" id="KW-1185">Reference proteome</keyword>
<dbReference type="Proteomes" id="UP001560293">
    <property type="component" value="Unassembled WGS sequence"/>
</dbReference>
<dbReference type="Pfam" id="PF20118">
    <property type="entry name" value="DUF6508"/>
    <property type="match status" value="1"/>
</dbReference>
<evidence type="ECO:0000313" key="3">
    <source>
        <dbReference type="EMBL" id="MEX6462886.1"/>
    </source>
</evidence>
<reference evidence="3" key="3">
    <citation type="submission" date="2024-07" db="EMBL/GenBank/DDBJ databases">
        <authorList>
            <person name="Wildschutte H."/>
        </authorList>
    </citation>
    <scope>NUCLEOTIDE SEQUENCE</scope>
    <source>
        <strain evidence="3">N60</strain>
    </source>
</reference>
<evidence type="ECO:0000313" key="4">
    <source>
        <dbReference type="Proteomes" id="UP001206890"/>
    </source>
</evidence>
<organism evidence="2 4">
    <name type="scientific">Dietzia cinnamea</name>
    <dbReference type="NCBI Taxonomy" id="321318"/>
    <lineage>
        <taxon>Bacteria</taxon>
        <taxon>Bacillati</taxon>
        <taxon>Actinomycetota</taxon>
        <taxon>Actinomycetes</taxon>
        <taxon>Mycobacteriales</taxon>
        <taxon>Dietziaceae</taxon>
        <taxon>Dietzia</taxon>
    </lineage>
</organism>
<reference evidence="2" key="1">
    <citation type="submission" date="2022-04" db="EMBL/GenBank/DDBJ databases">
        <title>Human microbiome associated bacterial genomes.</title>
        <authorList>
            <person name="Sandstrom S."/>
            <person name="Salamzade R."/>
            <person name="Kalan L.R."/>
        </authorList>
    </citation>
    <scope>NUCLEOTIDE SEQUENCE</scope>
    <source>
        <strain evidence="2">P3-SID1762</strain>
    </source>
</reference>
<feature type="region of interest" description="Disordered" evidence="1">
    <location>
        <begin position="1"/>
        <end position="28"/>
    </location>
</feature>